<gene>
    <name evidence="1" type="ORF">Enr13x_31240</name>
</gene>
<dbReference type="EMBL" id="CP037423">
    <property type="protein sequence ID" value="QDV43269.1"/>
    <property type="molecule type" value="Genomic_DNA"/>
</dbReference>
<sequence length="88" mass="9639">MGAANFLVTHFPVVLSSTTPVFLPSVFLPTLPATFRMQSCFVIDPGSLGPREFFTRCRLGTANRVVEVDVVGAHGWPPNRAGKDRSRH</sequence>
<accession>A0A518HR02</accession>
<dbReference type="KEGG" id="snep:Enr13x_31240"/>
<protein>
    <submittedName>
        <fullName evidence="1">Uncharacterized protein</fullName>
    </submittedName>
</protein>
<name>A0A518HR02_9BACT</name>
<evidence type="ECO:0000313" key="2">
    <source>
        <dbReference type="Proteomes" id="UP000319004"/>
    </source>
</evidence>
<proteinExistence type="predicted"/>
<keyword evidence="2" id="KW-1185">Reference proteome</keyword>
<evidence type="ECO:0000313" key="1">
    <source>
        <dbReference type="EMBL" id="QDV43269.1"/>
    </source>
</evidence>
<reference evidence="1 2" key="1">
    <citation type="submission" date="2019-03" db="EMBL/GenBank/DDBJ databases">
        <title>Deep-cultivation of Planctomycetes and their phenomic and genomic characterization uncovers novel biology.</title>
        <authorList>
            <person name="Wiegand S."/>
            <person name="Jogler M."/>
            <person name="Boedeker C."/>
            <person name="Pinto D."/>
            <person name="Vollmers J."/>
            <person name="Rivas-Marin E."/>
            <person name="Kohn T."/>
            <person name="Peeters S.H."/>
            <person name="Heuer A."/>
            <person name="Rast P."/>
            <person name="Oberbeckmann S."/>
            <person name="Bunk B."/>
            <person name="Jeske O."/>
            <person name="Meyerdierks A."/>
            <person name="Storesund J.E."/>
            <person name="Kallscheuer N."/>
            <person name="Luecker S."/>
            <person name="Lage O.M."/>
            <person name="Pohl T."/>
            <person name="Merkel B.J."/>
            <person name="Hornburger P."/>
            <person name="Mueller R.-W."/>
            <person name="Bruemmer F."/>
            <person name="Labrenz M."/>
            <person name="Spormann A.M."/>
            <person name="Op den Camp H."/>
            <person name="Overmann J."/>
            <person name="Amann R."/>
            <person name="Jetten M.S.M."/>
            <person name="Mascher T."/>
            <person name="Medema M.H."/>
            <person name="Devos D.P."/>
            <person name="Kaster A.-K."/>
            <person name="Ovreas L."/>
            <person name="Rohde M."/>
            <person name="Galperin M.Y."/>
            <person name="Jogler C."/>
        </authorList>
    </citation>
    <scope>NUCLEOTIDE SEQUENCE [LARGE SCALE GENOMIC DNA]</scope>
    <source>
        <strain evidence="1 2">Enr13</strain>
    </source>
</reference>
<dbReference type="AlphaFoldDB" id="A0A518HR02"/>
<organism evidence="1 2">
    <name type="scientific">Stieleria neptunia</name>
    <dbReference type="NCBI Taxonomy" id="2527979"/>
    <lineage>
        <taxon>Bacteria</taxon>
        <taxon>Pseudomonadati</taxon>
        <taxon>Planctomycetota</taxon>
        <taxon>Planctomycetia</taxon>
        <taxon>Pirellulales</taxon>
        <taxon>Pirellulaceae</taxon>
        <taxon>Stieleria</taxon>
    </lineage>
</organism>
<dbReference type="Proteomes" id="UP000319004">
    <property type="component" value="Chromosome"/>
</dbReference>